<dbReference type="InterPro" id="IPR026913">
    <property type="entry name" value="METTL24"/>
</dbReference>
<evidence type="ECO:0000313" key="3">
    <source>
        <dbReference type="Proteomes" id="UP000230732"/>
    </source>
</evidence>
<organism evidence="2 3">
    <name type="scientific">Candidatus Yonathbacteria bacterium CG_4_10_14_0_8_um_filter_43_17</name>
    <dbReference type="NCBI Taxonomy" id="1975099"/>
    <lineage>
        <taxon>Bacteria</taxon>
        <taxon>Candidatus Yonathiibacteriota</taxon>
    </lineage>
</organism>
<dbReference type="PANTHER" id="PTHR32026">
    <property type="entry name" value="METHYLTRANSFERASE-LIKE PROTEIN 24"/>
    <property type="match status" value="1"/>
</dbReference>
<keyword evidence="2" id="KW-0808">Transferase</keyword>
<keyword evidence="2" id="KW-0489">Methyltransferase</keyword>
<dbReference type="InterPro" id="IPR006342">
    <property type="entry name" value="FkbM_mtfrase"/>
</dbReference>
<sequence>MTGLIDKIIFAVKILNDYFFPITPDVLIPSAITLGNSGASFTIAPNQINKESIIYSFGVGFDISFDLALIEKYDSTIYAFDPTPRSADWINQQKLPKQFIFEDIGVAAHDGLVEFFPPENPDYISHTIVSGTRTKADSFSVKVEQLSTIMKRLHHDKIDLLKMDIEGAEYVVIDDLLRENLSIRQIVVEFHHRFKGFKILETRHAVKKLRNAGYKLFSVSTNNEEFSFIKEGVN</sequence>
<protein>
    <submittedName>
        <fullName evidence="2">FkbM family methyltransferase</fullName>
    </submittedName>
</protein>
<feature type="domain" description="Methyltransferase FkbM" evidence="1">
    <location>
        <begin position="75"/>
        <end position="216"/>
    </location>
</feature>
<accession>A0A2M7Q5T6</accession>
<evidence type="ECO:0000313" key="2">
    <source>
        <dbReference type="EMBL" id="PIY58806.1"/>
    </source>
</evidence>
<reference evidence="3" key="1">
    <citation type="submission" date="2017-09" db="EMBL/GenBank/DDBJ databases">
        <title>Depth-based differentiation of microbial function through sediment-hosted aquifers and enrichment of novel symbionts in the deep terrestrial subsurface.</title>
        <authorList>
            <person name="Probst A.J."/>
            <person name="Ladd B."/>
            <person name="Jarett J.K."/>
            <person name="Geller-Mcgrath D.E."/>
            <person name="Sieber C.M.K."/>
            <person name="Emerson J.B."/>
            <person name="Anantharaman K."/>
            <person name="Thomas B.C."/>
            <person name="Malmstrom R."/>
            <person name="Stieglmeier M."/>
            <person name="Klingl A."/>
            <person name="Woyke T."/>
            <person name="Ryan C.M."/>
            <person name="Banfield J.F."/>
        </authorList>
    </citation>
    <scope>NUCLEOTIDE SEQUENCE [LARGE SCALE GENOMIC DNA]</scope>
</reference>
<dbReference type="SUPFAM" id="SSF53335">
    <property type="entry name" value="S-adenosyl-L-methionine-dependent methyltransferases"/>
    <property type="match status" value="1"/>
</dbReference>
<dbReference type="Pfam" id="PF05050">
    <property type="entry name" value="Methyltransf_21"/>
    <property type="match status" value="1"/>
</dbReference>
<dbReference type="PANTHER" id="PTHR32026:SF10">
    <property type="entry name" value="METHYLTRANSFERASE-LIKE PROTEIN 24-RELATED"/>
    <property type="match status" value="1"/>
</dbReference>
<proteinExistence type="predicted"/>
<comment type="caution">
    <text evidence="2">The sequence shown here is derived from an EMBL/GenBank/DDBJ whole genome shotgun (WGS) entry which is preliminary data.</text>
</comment>
<dbReference type="InterPro" id="IPR029063">
    <property type="entry name" value="SAM-dependent_MTases_sf"/>
</dbReference>
<dbReference type="GO" id="GO:0032259">
    <property type="term" value="P:methylation"/>
    <property type="evidence" value="ECO:0007669"/>
    <property type="project" value="UniProtKB-KW"/>
</dbReference>
<name>A0A2M7Q5T6_9BACT</name>
<dbReference type="GO" id="GO:0008168">
    <property type="term" value="F:methyltransferase activity"/>
    <property type="evidence" value="ECO:0007669"/>
    <property type="project" value="UniProtKB-KW"/>
</dbReference>
<dbReference type="Gene3D" id="3.40.50.150">
    <property type="entry name" value="Vaccinia Virus protein VP39"/>
    <property type="match status" value="1"/>
</dbReference>
<dbReference type="AlphaFoldDB" id="A0A2M7Q5T6"/>
<dbReference type="Proteomes" id="UP000230732">
    <property type="component" value="Unassembled WGS sequence"/>
</dbReference>
<dbReference type="EMBL" id="PFKX01000005">
    <property type="protein sequence ID" value="PIY58806.1"/>
    <property type="molecule type" value="Genomic_DNA"/>
</dbReference>
<gene>
    <name evidence="2" type="ORF">COY98_00215</name>
</gene>
<dbReference type="NCBIfam" id="TIGR01444">
    <property type="entry name" value="fkbM_fam"/>
    <property type="match status" value="1"/>
</dbReference>
<evidence type="ECO:0000259" key="1">
    <source>
        <dbReference type="Pfam" id="PF05050"/>
    </source>
</evidence>